<dbReference type="InterPro" id="IPR000847">
    <property type="entry name" value="LysR_HTH_N"/>
</dbReference>
<gene>
    <name evidence="6" type="primary">pgrR_2</name>
    <name evidence="6" type="ORF">LMG3441_00785</name>
</gene>
<name>A0A6S6Z9Y8_9BURK</name>
<dbReference type="InterPro" id="IPR036390">
    <property type="entry name" value="WH_DNA-bd_sf"/>
</dbReference>
<sequence>MDRFQEMQAFVRVADLCNFSQAARDLLMPPTTVTNLIKRMETRLGARLLERTTRRVRLTPDGQVYLQRCVRLLADLEEAEGAFLNSAPKGLLRVNGHGTLAKVLVMPGLPGFLKS</sequence>
<dbReference type="EMBL" id="CADIJQ010000001">
    <property type="protein sequence ID" value="CAB3665411.1"/>
    <property type="molecule type" value="Genomic_DNA"/>
</dbReference>
<proteinExistence type="inferred from homology"/>
<dbReference type="SUPFAM" id="SSF46785">
    <property type="entry name" value="Winged helix' DNA-binding domain"/>
    <property type="match status" value="1"/>
</dbReference>
<keyword evidence="4" id="KW-0804">Transcription</keyword>
<dbReference type="GO" id="GO:0006351">
    <property type="term" value="P:DNA-templated transcription"/>
    <property type="evidence" value="ECO:0007669"/>
    <property type="project" value="TreeGrafter"/>
</dbReference>
<evidence type="ECO:0000313" key="6">
    <source>
        <dbReference type="EMBL" id="CAB3665411.1"/>
    </source>
</evidence>
<dbReference type="PANTHER" id="PTHR30537">
    <property type="entry name" value="HTH-TYPE TRANSCRIPTIONAL REGULATOR"/>
    <property type="match status" value="1"/>
</dbReference>
<evidence type="ECO:0000256" key="1">
    <source>
        <dbReference type="ARBA" id="ARBA00009437"/>
    </source>
</evidence>
<keyword evidence="7" id="KW-1185">Reference proteome</keyword>
<evidence type="ECO:0000313" key="7">
    <source>
        <dbReference type="Proteomes" id="UP000494269"/>
    </source>
</evidence>
<dbReference type="Proteomes" id="UP000494269">
    <property type="component" value="Unassembled WGS sequence"/>
</dbReference>
<dbReference type="InterPro" id="IPR036388">
    <property type="entry name" value="WH-like_DNA-bd_sf"/>
</dbReference>
<accession>A0A6S6Z9Y8</accession>
<evidence type="ECO:0000256" key="3">
    <source>
        <dbReference type="ARBA" id="ARBA00023125"/>
    </source>
</evidence>
<protein>
    <submittedName>
        <fullName evidence="6">HTH-type transcriptional regulator PgrR</fullName>
    </submittedName>
</protein>
<reference evidence="6 7" key="1">
    <citation type="submission" date="2020-04" db="EMBL/GenBank/DDBJ databases">
        <authorList>
            <person name="De Canck E."/>
        </authorList>
    </citation>
    <scope>NUCLEOTIDE SEQUENCE [LARGE SCALE GENOMIC DNA]</scope>
    <source>
        <strain evidence="6 7">LMG 3441</strain>
    </source>
</reference>
<feature type="domain" description="HTH lysR-type" evidence="5">
    <location>
        <begin position="1"/>
        <end position="59"/>
    </location>
</feature>
<evidence type="ECO:0000256" key="2">
    <source>
        <dbReference type="ARBA" id="ARBA00023015"/>
    </source>
</evidence>
<organism evidence="6 7">
    <name type="scientific">Achromobacter kerstersii</name>
    <dbReference type="NCBI Taxonomy" id="1353890"/>
    <lineage>
        <taxon>Bacteria</taxon>
        <taxon>Pseudomonadati</taxon>
        <taxon>Pseudomonadota</taxon>
        <taxon>Betaproteobacteria</taxon>
        <taxon>Burkholderiales</taxon>
        <taxon>Alcaligenaceae</taxon>
        <taxon>Achromobacter</taxon>
    </lineage>
</organism>
<dbReference type="GO" id="GO:0043565">
    <property type="term" value="F:sequence-specific DNA binding"/>
    <property type="evidence" value="ECO:0007669"/>
    <property type="project" value="TreeGrafter"/>
</dbReference>
<dbReference type="AlphaFoldDB" id="A0A6S6Z9Y8"/>
<dbReference type="InterPro" id="IPR058163">
    <property type="entry name" value="LysR-type_TF_proteobact-type"/>
</dbReference>
<keyword evidence="2" id="KW-0805">Transcription regulation</keyword>
<keyword evidence="3" id="KW-0238">DNA-binding</keyword>
<dbReference type="Gene3D" id="1.10.10.10">
    <property type="entry name" value="Winged helix-like DNA-binding domain superfamily/Winged helix DNA-binding domain"/>
    <property type="match status" value="1"/>
</dbReference>
<dbReference type="PANTHER" id="PTHR30537:SF72">
    <property type="entry name" value="LYSR FAMILY TRANSCRIPTIONAL REGULATOR"/>
    <property type="match status" value="1"/>
</dbReference>
<comment type="similarity">
    <text evidence="1">Belongs to the LysR transcriptional regulatory family.</text>
</comment>
<evidence type="ECO:0000256" key="4">
    <source>
        <dbReference type="ARBA" id="ARBA00023163"/>
    </source>
</evidence>
<dbReference type="Pfam" id="PF00126">
    <property type="entry name" value="HTH_1"/>
    <property type="match status" value="1"/>
</dbReference>
<dbReference type="GO" id="GO:0003700">
    <property type="term" value="F:DNA-binding transcription factor activity"/>
    <property type="evidence" value="ECO:0007669"/>
    <property type="project" value="InterPro"/>
</dbReference>
<evidence type="ECO:0000259" key="5">
    <source>
        <dbReference type="PROSITE" id="PS50931"/>
    </source>
</evidence>
<dbReference type="PROSITE" id="PS50931">
    <property type="entry name" value="HTH_LYSR"/>
    <property type="match status" value="1"/>
</dbReference>
<dbReference type="FunFam" id="1.10.10.10:FF:000001">
    <property type="entry name" value="LysR family transcriptional regulator"/>
    <property type="match status" value="1"/>
</dbReference>